<dbReference type="PANTHER" id="PTHR30163">
    <property type="entry name" value="MEMBRANE-BOUND LYTIC MUREIN TRANSGLYCOSYLASE B"/>
    <property type="match status" value="1"/>
</dbReference>
<evidence type="ECO:0000256" key="2">
    <source>
        <dbReference type="SAM" id="MobiDB-lite"/>
    </source>
</evidence>
<comment type="caution">
    <text evidence="4">The sequence shown here is derived from an EMBL/GenBank/DDBJ whole genome shotgun (WGS) entry which is preliminary data.</text>
</comment>
<proteinExistence type="predicted"/>
<feature type="region of interest" description="Disordered" evidence="2">
    <location>
        <begin position="1"/>
        <end position="22"/>
    </location>
</feature>
<dbReference type="SUPFAM" id="SSF53955">
    <property type="entry name" value="Lysozyme-like"/>
    <property type="match status" value="1"/>
</dbReference>
<reference evidence="5" key="1">
    <citation type="journal article" date="2020" name="MBio">
        <title>Horizontal gene transfer to a defensive symbiont with a reduced genome amongst a multipartite beetle microbiome.</title>
        <authorList>
            <person name="Waterworth S.C."/>
            <person name="Florez L.V."/>
            <person name="Rees E.R."/>
            <person name="Hertweck C."/>
            <person name="Kaltenpoth M."/>
            <person name="Kwan J.C."/>
        </authorList>
    </citation>
    <scope>NUCLEOTIDE SEQUENCE [LARGE SCALE GENOMIC DNA]</scope>
</reference>
<gene>
    <name evidence="4" type="primary">mltB_2</name>
    <name evidence="4" type="ORF">GAK30_02844</name>
</gene>
<dbReference type="CDD" id="cd13399">
    <property type="entry name" value="Slt35-like"/>
    <property type="match status" value="1"/>
</dbReference>
<dbReference type="GO" id="GO:0008933">
    <property type="term" value="F:peptidoglycan lytic transglycosylase activity"/>
    <property type="evidence" value="ECO:0007669"/>
    <property type="project" value="TreeGrafter"/>
</dbReference>
<dbReference type="EMBL" id="WNDQ01000045">
    <property type="protein sequence ID" value="KAF1019896.1"/>
    <property type="molecule type" value="Genomic_DNA"/>
</dbReference>
<name>A0A7V8FMA3_9BURK</name>
<protein>
    <submittedName>
        <fullName evidence="4">Membrane-bound lytic murein transglycosylase B</fullName>
    </submittedName>
</protein>
<dbReference type="PANTHER" id="PTHR30163:SF9">
    <property type="entry name" value="MEMBRANE-BOUND LYTIC MUREIN TRANSGLYCOSYLASE B"/>
    <property type="match status" value="1"/>
</dbReference>
<dbReference type="InterPro" id="IPR023346">
    <property type="entry name" value="Lysozyme-like_dom_sf"/>
</dbReference>
<accession>A0A7V8FMA3</accession>
<evidence type="ECO:0000259" key="3">
    <source>
        <dbReference type="Pfam" id="PF13406"/>
    </source>
</evidence>
<dbReference type="NCBIfam" id="TIGR02282">
    <property type="entry name" value="MltB"/>
    <property type="match status" value="1"/>
</dbReference>
<dbReference type="GO" id="GO:0009253">
    <property type="term" value="P:peptidoglycan catabolic process"/>
    <property type="evidence" value="ECO:0007669"/>
    <property type="project" value="TreeGrafter"/>
</dbReference>
<feature type="domain" description="Transglycosylase SLT" evidence="3">
    <location>
        <begin position="67"/>
        <end position="362"/>
    </location>
</feature>
<organism evidence="4 5">
    <name type="scientific">Paracidovorax wautersii</name>
    <dbReference type="NCBI Taxonomy" id="1177982"/>
    <lineage>
        <taxon>Bacteria</taxon>
        <taxon>Pseudomonadati</taxon>
        <taxon>Pseudomonadota</taxon>
        <taxon>Betaproteobacteria</taxon>
        <taxon>Burkholderiales</taxon>
        <taxon>Comamonadaceae</taxon>
        <taxon>Paracidovorax</taxon>
    </lineage>
</organism>
<evidence type="ECO:0000256" key="1">
    <source>
        <dbReference type="PIRSR" id="PIRSR611757-1"/>
    </source>
</evidence>
<dbReference type="Proteomes" id="UP000461670">
    <property type="component" value="Unassembled WGS sequence"/>
</dbReference>
<dbReference type="InterPro" id="IPR031304">
    <property type="entry name" value="SLT_2"/>
</dbReference>
<dbReference type="AlphaFoldDB" id="A0A7V8FMA3"/>
<feature type="active site" evidence="1">
    <location>
        <position position="155"/>
    </location>
</feature>
<dbReference type="Pfam" id="PF13406">
    <property type="entry name" value="SLT_2"/>
    <property type="match status" value="1"/>
</dbReference>
<evidence type="ECO:0000313" key="4">
    <source>
        <dbReference type="EMBL" id="KAF1019896.1"/>
    </source>
</evidence>
<evidence type="ECO:0000313" key="5">
    <source>
        <dbReference type="Proteomes" id="UP000461670"/>
    </source>
</evidence>
<dbReference type="Gene3D" id="1.10.8.350">
    <property type="entry name" value="Bacterial muramidase"/>
    <property type="match status" value="1"/>
</dbReference>
<dbReference type="Gene3D" id="1.10.530.10">
    <property type="match status" value="1"/>
</dbReference>
<dbReference type="InterPro" id="IPR011757">
    <property type="entry name" value="Lytic_transglycosylase_MltB"/>
</dbReference>
<dbReference type="InterPro" id="IPR043426">
    <property type="entry name" value="MltB-like"/>
</dbReference>
<sequence>MGPNRHRLAPDHLPALTSPSADTAPRRRQLLTLLGASALAPGAWAQQADSASTLYATRPDAMAYARTLADAHLLPLDWVLDTVGQARFLPRVPPLMVPSTRPAARNWAVYRSRFVEPIRIRAARAFVDRHAGTLQRAEREFGVPMGIVAGILGVETIYGRNMGNISVLDALGTLSFDFPAAHPRAQARTTYFRGELGTFLALSFRARRDPRGYLGSYAGAMGLPQFMPSSWEKYAIDYDGDGVVDLFSSVADAIGSVANYFIAHGWTPGMPTHFPVQFDTARLQLPTLLAPDILPSFSPQEMQALGVVLPEAALAHAGKLALIELPNGSGPSNYVAGTTNFYAITRYNWSSFYAMSVIELGDAASA</sequence>